<comment type="caution">
    <text evidence="2">The sequence shown here is derived from an EMBL/GenBank/DDBJ whole genome shotgun (WGS) entry which is preliminary data.</text>
</comment>
<gene>
    <name evidence="2" type="ORF">DBA34_10180</name>
    <name evidence="3" type="ORF">DBB29_08560</name>
</gene>
<keyword evidence="1" id="KW-1133">Transmembrane helix</keyword>
<dbReference type="AlphaFoldDB" id="A0AAW7ML91"/>
<name>A0AAW7ML91_9BURK</name>
<sequence>MNAPLFNTEIDGLTVRFTVRPLPLYNAWDRVRLGIAGLIAAGLFIGIANSSIALAFVVVGLTLVVGYWLHNSKVRGAKRGRRLTRFTVSPSGITLDNGSTLPRADIERMYITAPAAGETVVHTGVGSGGVYTGVSSTGGVGSGLAARSWQVVVQARGVEHWLGGGLTQPMARSLSTQVQRALQD</sequence>
<feature type="transmembrane region" description="Helical" evidence="1">
    <location>
        <begin position="38"/>
        <end position="69"/>
    </location>
</feature>
<evidence type="ECO:0000313" key="2">
    <source>
        <dbReference type="EMBL" id="MDN4573624.1"/>
    </source>
</evidence>
<accession>A0AAW7ML91</accession>
<dbReference type="RefSeq" id="WP_301236962.1">
    <property type="nucleotide sequence ID" value="NZ_QAID01000035.1"/>
</dbReference>
<dbReference type="Proteomes" id="UP001172791">
    <property type="component" value="Unassembled WGS sequence"/>
</dbReference>
<dbReference type="EMBL" id="QAID01000035">
    <property type="protein sequence ID" value="MDN4578166.1"/>
    <property type="molecule type" value="Genomic_DNA"/>
</dbReference>
<organism evidence="2 5">
    <name type="scientific">Pandoraea cepalis</name>
    <dbReference type="NCBI Taxonomy" id="2508294"/>
    <lineage>
        <taxon>Bacteria</taxon>
        <taxon>Pseudomonadati</taxon>
        <taxon>Pseudomonadota</taxon>
        <taxon>Betaproteobacteria</taxon>
        <taxon>Burkholderiales</taxon>
        <taxon>Burkholderiaceae</taxon>
        <taxon>Pandoraea</taxon>
    </lineage>
</organism>
<keyword evidence="1" id="KW-0812">Transmembrane</keyword>
<protein>
    <submittedName>
        <fullName evidence="2">Uncharacterized protein</fullName>
    </submittedName>
</protein>
<evidence type="ECO:0000313" key="3">
    <source>
        <dbReference type="EMBL" id="MDN4578166.1"/>
    </source>
</evidence>
<dbReference type="Proteomes" id="UP001172788">
    <property type="component" value="Unassembled WGS sequence"/>
</dbReference>
<proteinExistence type="predicted"/>
<dbReference type="EMBL" id="QAIC01000037">
    <property type="protein sequence ID" value="MDN4573624.1"/>
    <property type="molecule type" value="Genomic_DNA"/>
</dbReference>
<reference evidence="2" key="1">
    <citation type="submission" date="2018-04" db="EMBL/GenBank/DDBJ databases">
        <authorList>
            <person name="Jy Z."/>
        </authorList>
    </citation>
    <scope>NUCLEOTIDE SEQUENCE</scope>
    <source>
        <strain evidence="3">AS13</strain>
        <strain evidence="2">LA18</strain>
    </source>
</reference>
<keyword evidence="4" id="KW-1185">Reference proteome</keyword>
<evidence type="ECO:0000313" key="5">
    <source>
        <dbReference type="Proteomes" id="UP001172791"/>
    </source>
</evidence>
<evidence type="ECO:0000256" key="1">
    <source>
        <dbReference type="SAM" id="Phobius"/>
    </source>
</evidence>
<evidence type="ECO:0000313" key="4">
    <source>
        <dbReference type="Proteomes" id="UP001172788"/>
    </source>
</evidence>
<keyword evidence="1" id="KW-0472">Membrane</keyword>